<dbReference type="AlphaFoldDB" id="A0A1M5BM98"/>
<gene>
    <name evidence="2" type="ORF">SAMN05444274_105207</name>
</gene>
<dbReference type="Proteomes" id="UP000184164">
    <property type="component" value="Unassembled WGS sequence"/>
</dbReference>
<dbReference type="Gene3D" id="3.40.50.2000">
    <property type="entry name" value="Glycogen Phosphorylase B"/>
    <property type="match status" value="2"/>
</dbReference>
<feature type="domain" description="Glycosyl transferase family 1" evidence="1">
    <location>
        <begin position="222"/>
        <end position="386"/>
    </location>
</feature>
<sequence>MNVLWITNSPFSEAYKGTRLEENAKGWVNSAAYGLIEYKNISLGVVSLYPQKEFNVVEANRIRHYLLPKKQRNNKSSLKKYWTEIANDFKPDIIHIHGTEYPFLSAFVELSDLKKIVVSIQGLVSVIERYYLGGIKKSELMKSTSLRDIIRVNTIFSQHLDLQKRGNSEKSLLKKVNHVIGRTTWDYCHVKSINPKLSYHFCNEILRPIFYEKQWDISACEKYSIFISQAYYPLKGFHQLLKALPQIIKIFPDTKVYVAGNDFVRNRGFRINGYGRFIKKFIEKNNLKRQIIFTGLLSNDAIQQRFLNSHVFVNPSSIENSSNSIGEAQILGVPCVASYVGGTPDLIKHRETGLLYRFEEVEMLAENVCKIFSDEKLASRLSQKSRIVAQERHNKEINTKRLLSIYQNIIEN</sequence>
<accession>A0A1M5BM98</accession>
<dbReference type="PANTHER" id="PTHR45947">
    <property type="entry name" value="SULFOQUINOVOSYL TRANSFERASE SQD2"/>
    <property type="match status" value="1"/>
</dbReference>
<dbReference type="CDD" id="cd03801">
    <property type="entry name" value="GT4_PimA-like"/>
    <property type="match status" value="1"/>
</dbReference>
<dbReference type="EMBL" id="FQUM01000005">
    <property type="protein sequence ID" value="SHF43526.1"/>
    <property type="molecule type" value="Genomic_DNA"/>
</dbReference>
<keyword evidence="3" id="KW-1185">Reference proteome</keyword>
<keyword evidence="2" id="KW-0808">Transferase</keyword>
<dbReference type="STRING" id="1484053.SAMN05444274_105207"/>
<dbReference type="PANTHER" id="PTHR45947:SF3">
    <property type="entry name" value="SULFOQUINOVOSYL TRANSFERASE SQD2"/>
    <property type="match status" value="1"/>
</dbReference>
<protein>
    <submittedName>
        <fullName evidence="2">Glycosyltransferase involved in cell wall bisynthesis</fullName>
    </submittedName>
</protein>
<dbReference type="RefSeq" id="WP_073002087.1">
    <property type="nucleotide sequence ID" value="NZ_FQUM01000005.1"/>
</dbReference>
<evidence type="ECO:0000313" key="2">
    <source>
        <dbReference type="EMBL" id="SHF43526.1"/>
    </source>
</evidence>
<dbReference type="InterPro" id="IPR001296">
    <property type="entry name" value="Glyco_trans_1"/>
</dbReference>
<reference evidence="3" key="1">
    <citation type="submission" date="2016-11" db="EMBL/GenBank/DDBJ databases">
        <authorList>
            <person name="Varghese N."/>
            <person name="Submissions S."/>
        </authorList>
    </citation>
    <scope>NUCLEOTIDE SEQUENCE [LARGE SCALE GENOMIC DNA]</scope>
    <source>
        <strain evidence="3">DSM 26910</strain>
    </source>
</reference>
<dbReference type="SUPFAM" id="SSF53756">
    <property type="entry name" value="UDP-Glycosyltransferase/glycogen phosphorylase"/>
    <property type="match status" value="1"/>
</dbReference>
<organism evidence="2 3">
    <name type="scientific">Mariniphaga anaerophila</name>
    <dbReference type="NCBI Taxonomy" id="1484053"/>
    <lineage>
        <taxon>Bacteria</taxon>
        <taxon>Pseudomonadati</taxon>
        <taxon>Bacteroidota</taxon>
        <taxon>Bacteroidia</taxon>
        <taxon>Marinilabiliales</taxon>
        <taxon>Prolixibacteraceae</taxon>
        <taxon>Mariniphaga</taxon>
    </lineage>
</organism>
<evidence type="ECO:0000313" key="3">
    <source>
        <dbReference type="Proteomes" id="UP000184164"/>
    </source>
</evidence>
<proteinExistence type="predicted"/>
<name>A0A1M5BM98_9BACT</name>
<evidence type="ECO:0000259" key="1">
    <source>
        <dbReference type="Pfam" id="PF00534"/>
    </source>
</evidence>
<dbReference type="InterPro" id="IPR050194">
    <property type="entry name" value="Glycosyltransferase_grp1"/>
</dbReference>
<dbReference type="OrthoDB" id="1096251at2"/>
<dbReference type="Pfam" id="PF00534">
    <property type="entry name" value="Glycos_transf_1"/>
    <property type="match status" value="1"/>
</dbReference>
<dbReference type="GO" id="GO:0016757">
    <property type="term" value="F:glycosyltransferase activity"/>
    <property type="evidence" value="ECO:0007669"/>
    <property type="project" value="InterPro"/>
</dbReference>